<name>A0ABU9BA66_9BURK</name>
<evidence type="ECO:0000256" key="5">
    <source>
        <dbReference type="ARBA" id="ARBA00022989"/>
    </source>
</evidence>
<keyword evidence="6 9" id="KW-0472">Membrane</keyword>
<dbReference type="Gene3D" id="1.10.3730.20">
    <property type="match status" value="1"/>
</dbReference>
<dbReference type="SUPFAM" id="SSF103481">
    <property type="entry name" value="Multidrug resistance efflux transporter EmrE"/>
    <property type="match status" value="1"/>
</dbReference>
<comment type="subcellular location">
    <subcellularLocation>
        <location evidence="1 8">Cell membrane</location>
        <topology evidence="1 8">Multi-pass membrane protein</topology>
    </subcellularLocation>
</comment>
<protein>
    <submittedName>
        <fullName evidence="10">SMR family transporter</fullName>
    </submittedName>
</protein>
<feature type="transmembrane region" description="Helical" evidence="9">
    <location>
        <begin position="86"/>
        <end position="105"/>
    </location>
</feature>
<evidence type="ECO:0000256" key="3">
    <source>
        <dbReference type="ARBA" id="ARBA00022475"/>
    </source>
</evidence>
<sequence length="110" mass="11553">MNVYWILGGAIAIEVVATALLKASDGFTRLWPTLGALAGFGTALYALTLVMRVVPTGIAYAIWSAVGIVLTSLVSWIVFKQRLDGPAIAGMGLIILGVLVIHLFSDSVGH</sequence>
<dbReference type="Proteomes" id="UP001368500">
    <property type="component" value="Unassembled WGS sequence"/>
</dbReference>
<comment type="similarity">
    <text evidence="7 8">Belongs to the drug/metabolite transporter (DMT) superfamily. Small multidrug resistance (SMR) (TC 2.A.7.1) family.</text>
</comment>
<dbReference type="EMBL" id="JBBUTF010000006">
    <property type="protein sequence ID" value="MEK8025920.1"/>
    <property type="molecule type" value="Genomic_DNA"/>
</dbReference>
<evidence type="ECO:0000256" key="9">
    <source>
        <dbReference type="SAM" id="Phobius"/>
    </source>
</evidence>
<gene>
    <name evidence="10" type="ORF">AACH11_08095</name>
</gene>
<organism evidence="10 11">
    <name type="scientific">Pseudaquabacterium rugosum</name>
    <dbReference type="NCBI Taxonomy" id="2984194"/>
    <lineage>
        <taxon>Bacteria</taxon>
        <taxon>Pseudomonadati</taxon>
        <taxon>Pseudomonadota</taxon>
        <taxon>Betaproteobacteria</taxon>
        <taxon>Burkholderiales</taxon>
        <taxon>Sphaerotilaceae</taxon>
        <taxon>Pseudaquabacterium</taxon>
    </lineage>
</organism>
<feature type="transmembrane region" description="Helical" evidence="9">
    <location>
        <begin position="6"/>
        <end position="23"/>
    </location>
</feature>
<comment type="caution">
    <text evidence="10">The sequence shown here is derived from an EMBL/GenBank/DDBJ whole genome shotgun (WGS) entry which is preliminary data.</text>
</comment>
<feature type="transmembrane region" description="Helical" evidence="9">
    <location>
        <begin position="30"/>
        <end position="51"/>
    </location>
</feature>
<evidence type="ECO:0000313" key="10">
    <source>
        <dbReference type="EMBL" id="MEK8025920.1"/>
    </source>
</evidence>
<dbReference type="Pfam" id="PF00893">
    <property type="entry name" value="Multi_Drug_Res"/>
    <property type="match status" value="1"/>
</dbReference>
<reference evidence="10 11" key="1">
    <citation type="submission" date="2024-04" db="EMBL/GenBank/DDBJ databases">
        <title>Novel species of the genus Ideonella isolated from streams.</title>
        <authorList>
            <person name="Lu H."/>
        </authorList>
    </citation>
    <scope>NUCLEOTIDE SEQUENCE [LARGE SCALE GENOMIC DNA]</scope>
    <source>
        <strain evidence="10 11">BYS139W</strain>
    </source>
</reference>
<keyword evidence="4 8" id="KW-0812">Transmembrane</keyword>
<keyword evidence="2" id="KW-0813">Transport</keyword>
<evidence type="ECO:0000313" key="11">
    <source>
        <dbReference type="Proteomes" id="UP001368500"/>
    </source>
</evidence>
<keyword evidence="11" id="KW-1185">Reference proteome</keyword>
<evidence type="ECO:0000256" key="7">
    <source>
        <dbReference type="ARBA" id="ARBA00038032"/>
    </source>
</evidence>
<keyword evidence="5 9" id="KW-1133">Transmembrane helix</keyword>
<dbReference type="PANTHER" id="PTHR30561:SF1">
    <property type="entry name" value="MULTIDRUG TRANSPORTER EMRE"/>
    <property type="match status" value="1"/>
</dbReference>
<evidence type="ECO:0000256" key="2">
    <source>
        <dbReference type="ARBA" id="ARBA00022448"/>
    </source>
</evidence>
<evidence type="ECO:0000256" key="4">
    <source>
        <dbReference type="ARBA" id="ARBA00022692"/>
    </source>
</evidence>
<dbReference type="PANTHER" id="PTHR30561">
    <property type="entry name" value="SMR FAMILY PROTON-DEPENDENT DRUG EFFLUX TRANSPORTER SUGE"/>
    <property type="match status" value="1"/>
</dbReference>
<evidence type="ECO:0000256" key="8">
    <source>
        <dbReference type="RuleBase" id="RU003942"/>
    </source>
</evidence>
<dbReference type="InterPro" id="IPR000390">
    <property type="entry name" value="Small_drug/metabolite_transptr"/>
</dbReference>
<evidence type="ECO:0000256" key="6">
    <source>
        <dbReference type="ARBA" id="ARBA00023136"/>
    </source>
</evidence>
<dbReference type="RefSeq" id="WP_341373705.1">
    <property type="nucleotide sequence ID" value="NZ_JBBUTF010000006.1"/>
</dbReference>
<dbReference type="InterPro" id="IPR037185">
    <property type="entry name" value="EmrE-like"/>
</dbReference>
<feature type="transmembrane region" description="Helical" evidence="9">
    <location>
        <begin position="57"/>
        <end position="79"/>
    </location>
</feature>
<dbReference type="InterPro" id="IPR045324">
    <property type="entry name" value="Small_multidrug_res"/>
</dbReference>
<accession>A0ABU9BA66</accession>
<evidence type="ECO:0000256" key="1">
    <source>
        <dbReference type="ARBA" id="ARBA00004651"/>
    </source>
</evidence>
<proteinExistence type="inferred from homology"/>
<keyword evidence="3" id="KW-1003">Cell membrane</keyword>